<dbReference type="Pfam" id="PF19030">
    <property type="entry name" value="TSP1_ADAMTS"/>
    <property type="match status" value="3"/>
</dbReference>
<dbReference type="InterPro" id="IPR010909">
    <property type="entry name" value="PLAC"/>
</dbReference>
<gene>
    <name evidence="19" type="ORF">APTSU1_001038800</name>
</gene>
<evidence type="ECO:0000256" key="7">
    <source>
        <dbReference type="ARBA" id="ARBA00022729"/>
    </source>
</evidence>
<dbReference type="Pfam" id="PF17771">
    <property type="entry name" value="ADAMTS_CR_2"/>
    <property type="match status" value="1"/>
</dbReference>
<evidence type="ECO:0000313" key="20">
    <source>
        <dbReference type="Proteomes" id="UP001623349"/>
    </source>
</evidence>
<feature type="active site" evidence="14">
    <location>
        <position position="356"/>
    </location>
</feature>
<dbReference type="PROSITE" id="PS50900">
    <property type="entry name" value="PLAC"/>
    <property type="match status" value="1"/>
</dbReference>
<dbReference type="InterPro" id="IPR010294">
    <property type="entry name" value="ADAMTS_spacer1"/>
</dbReference>
<evidence type="ECO:0000256" key="16">
    <source>
        <dbReference type="SAM" id="SignalP"/>
    </source>
</evidence>
<protein>
    <submittedName>
        <fullName evidence="19">A disintegrin-like and metallopeptidase (Reprolysin type) with thrombospondin type 1 motif, 14</fullName>
    </submittedName>
</protein>
<keyword evidence="12" id="KW-1015">Disulfide bond</keyword>
<dbReference type="Proteomes" id="UP001623349">
    <property type="component" value="Unassembled WGS sequence"/>
</dbReference>
<evidence type="ECO:0000256" key="13">
    <source>
        <dbReference type="ARBA" id="ARBA00023180"/>
    </source>
</evidence>
<dbReference type="Gene3D" id="2.60.120.830">
    <property type="match status" value="1"/>
</dbReference>
<dbReference type="InterPro" id="IPR002870">
    <property type="entry name" value="Peptidase_M12B_N"/>
</dbReference>
<evidence type="ECO:0000256" key="14">
    <source>
        <dbReference type="PROSITE-ProRule" id="PRU00276"/>
    </source>
</evidence>
<dbReference type="InterPro" id="IPR024079">
    <property type="entry name" value="MetalloPept_cat_dom_sf"/>
</dbReference>
<dbReference type="EMBL" id="BAAFST010000010">
    <property type="protein sequence ID" value="GAB1295154.1"/>
    <property type="molecule type" value="Genomic_DNA"/>
</dbReference>
<evidence type="ECO:0000256" key="5">
    <source>
        <dbReference type="ARBA" id="ARBA00022670"/>
    </source>
</evidence>
<feature type="compositionally biased region" description="Polar residues" evidence="15">
    <location>
        <begin position="1058"/>
        <end position="1081"/>
    </location>
</feature>
<dbReference type="PROSITE" id="PS50092">
    <property type="entry name" value="TSP1"/>
    <property type="match status" value="3"/>
</dbReference>
<evidence type="ECO:0000256" key="6">
    <source>
        <dbReference type="ARBA" id="ARBA00022723"/>
    </source>
</evidence>
<dbReference type="InterPro" id="IPR041645">
    <property type="entry name" value="ADAMTS_CR_2"/>
</dbReference>
<feature type="signal peptide" evidence="16">
    <location>
        <begin position="1"/>
        <end position="21"/>
    </location>
</feature>
<keyword evidence="6 14" id="KW-0479">Metal-binding</keyword>
<keyword evidence="7 16" id="KW-0732">Signal</keyword>
<evidence type="ECO:0000256" key="3">
    <source>
        <dbReference type="ARBA" id="ARBA00022525"/>
    </source>
</evidence>
<dbReference type="CDD" id="cd04273">
    <property type="entry name" value="ZnMc_ADAMTS_like"/>
    <property type="match status" value="1"/>
</dbReference>
<dbReference type="InterPro" id="IPR036383">
    <property type="entry name" value="TSP1_rpt_sf"/>
</dbReference>
<dbReference type="SUPFAM" id="SSF82895">
    <property type="entry name" value="TSP-1 type 1 repeat"/>
    <property type="match status" value="3"/>
</dbReference>
<keyword evidence="9" id="KW-0378">Hydrolase</keyword>
<dbReference type="Pfam" id="PF01562">
    <property type="entry name" value="Pep_M12B_propep"/>
    <property type="match status" value="1"/>
</dbReference>
<comment type="caution">
    <text evidence="19">The sequence shown here is derived from an EMBL/GenBank/DDBJ whole genome shotgun (WGS) entry which is preliminary data.</text>
</comment>
<organism evidence="19 20">
    <name type="scientific">Apodemus speciosus</name>
    <name type="common">Large Japanese field mouse</name>
    <dbReference type="NCBI Taxonomy" id="105296"/>
    <lineage>
        <taxon>Eukaryota</taxon>
        <taxon>Metazoa</taxon>
        <taxon>Chordata</taxon>
        <taxon>Craniata</taxon>
        <taxon>Vertebrata</taxon>
        <taxon>Euteleostomi</taxon>
        <taxon>Mammalia</taxon>
        <taxon>Eutheria</taxon>
        <taxon>Euarchontoglires</taxon>
        <taxon>Glires</taxon>
        <taxon>Rodentia</taxon>
        <taxon>Myomorpha</taxon>
        <taxon>Muroidea</taxon>
        <taxon>Muridae</taxon>
        <taxon>Murinae</taxon>
        <taxon>Apodemus</taxon>
    </lineage>
</organism>
<proteinExistence type="predicted"/>
<evidence type="ECO:0000256" key="10">
    <source>
        <dbReference type="ARBA" id="ARBA00022833"/>
    </source>
</evidence>
<feature type="region of interest" description="Disordered" evidence="15">
    <location>
        <begin position="997"/>
        <end position="1102"/>
    </location>
</feature>
<accession>A0ABQ0F797</accession>
<dbReference type="Pfam" id="PF05986">
    <property type="entry name" value="ADAMTS_spacer1"/>
    <property type="match status" value="1"/>
</dbReference>
<dbReference type="SUPFAM" id="SSF55486">
    <property type="entry name" value="Metalloproteases ('zincins'), catalytic domain"/>
    <property type="match status" value="1"/>
</dbReference>
<feature type="binding site" evidence="14">
    <location>
        <position position="359"/>
    </location>
    <ligand>
        <name>Zn(2+)</name>
        <dbReference type="ChEBI" id="CHEBI:29105"/>
        <note>catalytic</note>
    </ligand>
</feature>
<dbReference type="InterPro" id="IPR050439">
    <property type="entry name" value="ADAMTS_ADAMTS-like"/>
</dbReference>
<dbReference type="PANTHER" id="PTHR13723">
    <property type="entry name" value="ADAMTS A DISINTEGRIN AND METALLOPROTEASE WITH THROMBOSPONDIN MOTIFS PROTEASE"/>
    <property type="match status" value="1"/>
</dbReference>
<dbReference type="PROSITE" id="PS50215">
    <property type="entry name" value="ADAM_MEPRO"/>
    <property type="match status" value="1"/>
</dbReference>
<evidence type="ECO:0000256" key="2">
    <source>
        <dbReference type="ARBA" id="ARBA00004498"/>
    </source>
</evidence>
<feature type="chain" id="PRO_5047167540" evidence="16">
    <location>
        <begin position="22"/>
        <end position="1102"/>
    </location>
</feature>
<evidence type="ECO:0000256" key="1">
    <source>
        <dbReference type="ARBA" id="ARBA00001947"/>
    </source>
</evidence>
<keyword evidence="8" id="KW-0677">Repeat</keyword>
<feature type="compositionally biased region" description="Polar residues" evidence="15">
    <location>
        <begin position="1093"/>
        <end position="1102"/>
    </location>
</feature>
<evidence type="ECO:0000256" key="15">
    <source>
        <dbReference type="SAM" id="MobiDB-lite"/>
    </source>
</evidence>
<evidence type="ECO:0000256" key="4">
    <source>
        <dbReference type="ARBA" id="ARBA00022530"/>
    </source>
</evidence>
<dbReference type="InterPro" id="IPR001590">
    <property type="entry name" value="Peptidase_M12B"/>
</dbReference>
<name>A0ABQ0F797_APOSI</name>
<keyword evidence="3" id="KW-0964">Secreted</keyword>
<feature type="compositionally biased region" description="Polar residues" evidence="15">
    <location>
        <begin position="1038"/>
        <end position="1049"/>
    </location>
</feature>
<keyword evidence="5" id="KW-0645">Protease</keyword>
<dbReference type="Pfam" id="PF13688">
    <property type="entry name" value="Reprolysin_5"/>
    <property type="match status" value="1"/>
</dbReference>
<dbReference type="Gene3D" id="2.20.100.10">
    <property type="entry name" value="Thrombospondin type-1 (TSP1) repeat"/>
    <property type="match status" value="3"/>
</dbReference>
<feature type="binding site" evidence="14">
    <location>
        <position position="355"/>
    </location>
    <ligand>
        <name>Zn(2+)</name>
        <dbReference type="ChEBI" id="CHEBI:29105"/>
        <note>catalytic</note>
    </ligand>
</feature>
<evidence type="ECO:0000259" key="18">
    <source>
        <dbReference type="PROSITE" id="PS50900"/>
    </source>
</evidence>
<dbReference type="Gene3D" id="3.40.1620.60">
    <property type="match status" value="1"/>
</dbReference>
<keyword evidence="4" id="KW-0272">Extracellular matrix</keyword>
<evidence type="ECO:0000259" key="17">
    <source>
        <dbReference type="PROSITE" id="PS50215"/>
    </source>
</evidence>
<feature type="binding site" evidence="14">
    <location>
        <position position="365"/>
    </location>
    <ligand>
        <name>Zn(2+)</name>
        <dbReference type="ChEBI" id="CHEBI:29105"/>
        <note>catalytic</note>
    </ligand>
</feature>
<dbReference type="PANTHER" id="PTHR13723:SF24">
    <property type="entry name" value="A DISINTEGRIN AND METALLOPROTEINASE WITH THROMBOSPONDIN MOTIFS 14"/>
    <property type="match status" value="1"/>
</dbReference>
<dbReference type="Gene3D" id="3.40.390.10">
    <property type="entry name" value="Collagenase (Catalytic Domain)"/>
    <property type="match status" value="1"/>
</dbReference>
<comment type="cofactor">
    <cofactor evidence="1">
        <name>Zn(2+)</name>
        <dbReference type="ChEBI" id="CHEBI:29105"/>
    </cofactor>
</comment>
<keyword evidence="13" id="KW-0325">Glycoprotein</keyword>
<sequence>MARLRALLHCLLPWYCALCAAAGSQTPDLRLSGKLHDYVVTVPCSTDFQGRFLSHVVSAPAAASSRSHLRVARSPLSLERETLRPGGPRHHFLYFNVTVFGKLLHLRLQPNRRLVAPGAPVEWQEDFRELFRQPLRQECVYTGGVTGMPGAAVAISNCDGLAFGLGDLPNVLDLVGDRLGDAERKRRHAKPGSYSIEVLLAVDDSVVRFHGREHTQNYVLTLMNIVDEIYHDESLGAHVNIALVRLIMVGYRQSLSLIERGNPARSLEQVCRWAHSQQRQDPSHTEHHDHVIFLTRQNFGPSELSVLELCSAGTTLLHPHLPAEWYAPVTGMCHPLRSCALNHEDGFSSAFVVAHETGHVLGMEHDGQGNGCDDETSLGSVMAPLVQAAFHRFHWSRCSKLELSRYLPSYDCLLDDPFERAWPQPPELPGIDYSMDEQCRFDFGTGYHTCLAFRTFEPCKQLWCSHPDNPYFCKTKKGPPLDGTECAPGKCPAYGGRPCSGPMFEYQICSEDCPGPYEDFRAQQCARRNSYYIHQDAKHSWLPYEPDSDAQKCELICQSADTGDVVFMNQVVHDVPRCSYRDPYSVCARGECVSRQVQIPAGARHIQIELLEKAPHRIGYGVDGQVAATMAAMSCARAVKNQVTGSFILSPKSKEASSRTFTALGLEWEHEAEDTKDSLRTNGPLPEAIAVLVLPPAEGKPRGSLAYKYVIHEDLLPLIGSNNVLLEETDTYEWALKSWSPCSKACGGGIQFTKYGCRRRRDHHMVQRHLCDHKKRPKPIRRRCNQHSCPQPAWVTEEWGACSRSCGKLGLQTRGVQCLLPLSNGTHKAMPAKACLGNRPEAKRPCLRVPCPAQWRTGAWSQCSATCGEGTQQRQVVCRNTSSALGPCEGGKPDTVRVCSLPACGGDLQNSTVKAEVQDPVTKMGHWDLQSRPLTPTDSISTMEPCVGDRSIFCQMEVLDRYCAIPGYLRLCCESCIKKASGPNASLASLPIFPTPGSLLPEPKATQEDVDSTRGPTRPEDRQQSQPTQLSEAVDRISSVTQHPVTPQMLSLKALEGNSPTTPQSPPWDQTQTAVPTSEGQEQSREEPGQGGTSLPATSPVT</sequence>
<reference evidence="19 20" key="1">
    <citation type="submission" date="2024-08" db="EMBL/GenBank/DDBJ databases">
        <title>The draft genome of Apodemus speciosus.</title>
        <authorList>
            <person name="Nabeshima K."/>
            <person name="Suzuki S."/>
            <person name="Onuma M."/>
        </authorList>
    </citation>
    <scope>NUCLEOTIDE SEQUENCE [LARGE SCALE GENOMIC DNA]</scope>
    <source>
        <strain evidence="19">IB14-021</strain>
    </source>
</reference>
<evidence type="ECO:0000313" key="19">
    <source>
        <dbReference type="EMBL" id="GAB1295154.1"/>
    </source>
</evidence>
<evidence type="ECO:0000256" key="9">
    <source>
        <dbReference type="ARBA" id="ARBA00022801"/>
    </source>
</evidence>
<feature type="domain" description="PLAC" evidence="18">
    <location>
        <begin position="942"/>
        <end position="980"/>
    </location>
</feature>
<dbReference type="InterPro" id="IPR000884">
    <property type="entry name" value="TSP1_rpt"/>
</dbReference>
<evidence type="ECO:0000256" key="11">
    <source>
        <dbReference type="ARBA" id="ARBA00023049"/>
    </source>
</evidence>
<keyword evidence="10 14" id="KW-0862">Zinc</keyword>
<evidence type="ECO:0000256" key="12">
    <source>
        <dbReference type="ARBA" id="ARBA00023157"/>
    </source>
</evidence>
<feature type="domain" description="Peptidase M12B" evidence="17">
    <location>
        <begin position="194"/>
        <end position="417"/>
    </location>
</feature>
<keyword evidence="20" id="KW-1185">Reference proteome</keyword>
<keyword evidence="11" id="KW-0482">Metalloprotease</keyword>
<dbReference type="SMART" id="SM00209">
    <property type="entry name" value="TSP1"/>
    <property type="match status" value="3"/>
</dbReference>
<comment type="caution">
    <text evidence="14">Lacks conserved residue(s) required for the propagation of feature annotation.</text>
</comment>
<comment type="subcellular location">
    <subcellularLocation>
        <location evidence="2">Secreted</location>
        <location evidence="2">Extracellular space</location>
        <location evidence="2">Extracellular matrix</location>
    </subcellularLocation>
</comment>
<evidence type="ECO:0000256" key="8">
    <source>
        <dbReference type="ARBA" id="ARBA00022737"/>
    </source>
</evidence>